<keyword evidence="1" id="KW-0808">Transferase</keyword>
<dbReference type="HOGENOM" id="CLU_061983_2_0_0"/>
<dbReference type="CDD" id="cd02440">
    <property type="entry name" value="AdoMet_MTases"/>
    <property type="match status" value="1"/>
</dbReference>
<dbReference type="SUPFAM" id="SSF53335">
    <property type="entry name" value="S-adenosyl-L-methionine-dependent methyltransferases"/>
    <property type="match status" value="1"/>
</dbReference>
<evidence type="ECO:0000313" key="1">
    <source>
        <dbReference type="EMBL" id="EEX73625.1"/>
    </source>
</evidence>
<dbReference type="eggNOG" id="COG4123">
    <property type="taxonomic scope" value="Bacteria"/>
</dbReference>
<gene>
    <name evidence="1" type="ORF">GCWU000323_02295</name>
</gene>
<protein>
    <submittedName>
        <fullName evidence="1">Methyltransferase small domain protein</fullName>
    </submittedName>
</protein>
<comment type="caution">
    <text evidence="1">The sequence shown here is derived from an EMBL/GenBank/DDBJ whole genome shotgun (WGS) entry which is preliminary data.</text>
</comment>
<reference evidence="1 2" key="1">
    <citation type="submission" date="2009-09" db="EMBL/GenBank/DDBJ databases">
        <authorList>
            <person name="Weinstock G."/>
            <person name="Sodergren E."/>
            <person name="Clifton S."/>
            <person name="Fulton L."/>
            <person name="Fulton B."/>
            <person name="Courtney L."/>
            <person name="Fronick C."/>
            <person name="Harrison M."/>
            <person name="Strong C."/>
            <person name="Farmer C."/>
            <person name="Delahaunty K."/>
            <person name="Markovic C."/>
            <person name="Hall O."/>
            <person name="Minx P."/>
            <person name="Tomlinson C."/>
            <person name="Mitreva M."/>
            <person name="Nelson J."/>
            <person name="Hou S."/>
            <person name="Wollam A."/>
            <person name="Pepin K.H."/>
            <person name="Johnson M."/>
            <person name="Bhonagiri V."/>
            <person name="Nash W.E."/>
            <person name="Warren W."/>
            <person name="Chinwalla A."/>
            <person name="Mardis E.R."/>
            <person name="Wilson R.K."/>
        </authorList>
    </citation>
    <scope>NUCLEOTIDE SEQUENCE [LARGE SCALE GENOMIC DNA]</scope>
    <source>
        <strain evidence="1 2">F0254</strain>
    </source>
</reference>
<dbReference type="Pfam" id="PF10294">
    <property type="entry name" value="Methyltransf_16"/>
    <property type="match status" value="1"/>
</dbReference>
<sequence length="236" mass="27263">MGQFLFYFAKGGIKIMGYVEMLESADKKMIVEEKGLKITEDALLLSNFLRKYFSKKNKNSKTRKSVILEIGAGQGIMSLLISEIDMVERIIAVEVQKDVYETLEKNIEINNLRQKITPLNENIKNIEGKYEFIFSNPPYKKVNAGKLPDNVTERISKYEILLTLEELFREIRRLLSNYGEFFVIVPNSRLNDVFRYIYANNMNIISIEINKYKKTDLIIVHGRKGGKANSGIVIDF</sequence>
<accession>C9N0D8</accession>
<dbReference type="GO" id="GO:0008168">
    <property type="term" value="F:methyltransferase activity"/>
    <property type="evidence" value="ECO:0007669"/>
    <property type="project" value="UniProtKB-KW"/>
</dbReference>
<keyword evidence="1" id="KW-0489">Methyltransferase</keyword>
<dbReference type="InterPro" id="IPR019410">
    <property type="entry name" value="Methyltransf_16"/>
</dbReference>
<dbReference type="EMBL" id="ACVB02000026">
    <property type="protein sequence ID" value="EEX73625.1"/>
    <property type="molecule type" value="Genomic_DNA"/>
</dbReference>
<name>C9N0D8_9FUSO</name>
<dbReference type="Proteomes" id="UP000006233">
    <property type="component" value="Unassembled WGS sequence"/>
</dbReference>
<dbReference type="AlphaFoldDB" id="C9N0D8"/>
<dbReference type="InterPro" id="IPR050210">
    <property type="entry name" value="tRNA_Adenine-N(6)_MTase"/>
</dbReference>
<dbReference type="GO" id="GO:0003676">
    <property type="term" value="F:nucleic acid binding"/>
    <property type="evidence" value="ECO:0007669"/>
    <property type="project" value="InterPro"/>
</dbReference>
<dbReference type="PROSITE" id="PS00092">
    <property type="entry name" value="N6_MTASE"/>
    <property type="match status" value="1"/>
</dbReference>
<dbReference type="STRING" id="634994.GCWU000323_02295"/>
<organism evidence="1 2">
    <name type="scientific">Leptotrichia hofstadii F0254</name>
    <dbReference type="NCBI Taxonomy" id="634994"/>
    <lineage>
        <taxon>Bacteria</taxon>
        <taxon>Fusobacteriati</taxon>
        <taxon>Fusobacteriota</taxon>
        <taxon>Fusobacteriia</taxon>
        <taxon>Fusobacteriales</taxon>
        <taxon>Leptotrichiaceae</taxon>
        <taxon>Leptotrichia</taxon>
    </lineage>
</organism>
<dbReference type="PANTHER" id="PTHR47739:SF1">
    <property type="entry name" value="TRNA1(VAL) (ADENINE(37)-N6)-METHYLTRANSFERASE"/>
    <property type="match status" value="1"/>
</dbReference>
<evidence type="ECO:0000313" key="2">
    <source>
        <dbReference type="Proteomes" id="UP000006233"/>
    </source>
</evidence>
<dbReference type="InterPro" id="IPR029063">
    <property type="entry name" value="SAM-dependent_MTases_sf"/>
</dbReference>
<dbReference type="InterPro" id="IPR002052">
    <property type="entry name" value="DNA_methylase_N6_adenine_CS"/>
</dbReference>
<dbReference type="Gene3D" id="3.40.50.150">
    <property type="entry name" value="Vaccinia Virus protein VP39"/>
    <property type="match status" value="1"/>
</dbReference>
<proteinExistence type="predicted"/>
<dbReference type="PANTHER" id="PTHR47739">
    <property type="entry name" value="TRNA1(VAL) (ADENINE(37)-N6)-METHYLTRANSFERASE"/>
    <property type="match status" value="1"/>
</dbReference>
<dbReference type="GO" id="GO:0032259">
    <property type="term" value="P:methylation"/>
    <property type="evidence" value="ECO:0007669"/>
    <property type="project" value="UniProtKB-KW"/>
</dbReference>